<sequence length="173" mass="19909">MRLKFEKTFITVGSIMLKNPQLPSINDIKSVLRFCNKALRPQLAQCKNIHEILELISDNSSFGDISLLEYLVNQFNIEEAKPVIKEYKEAVEEFKEMRLSRIFNEQFLHASERMIIVVDEDMNGLIYKDVQELLPDHVRAVNVIRYGRDGDSMLGVWKQKSSANSVGKTSQTT</sequence>
<reference evidence="1" key="1">
    <citation type="submission" date="2017-05" db="UniProtKB">
        <authorList>
            <consortium name="EnsemblMetazoa"/>
        </authorList>
    </citation>
    <scope>IDENTIFICATION</scope>
</reference>
<dbReference type="AlphaFoldDB" id="A0A1X7SM51"/>
<evidence type="ECO:0000313" key="1">
    <source>
        <dbReference type="EnsemblMetazoa" id="Aqu2.1.03100_001"/>
    </source>
</evidence>
<dbReference type="EnsemblMetazoa" id="Aqu2.1.03100_001">
    <property type="protein sequence ID" value="Aqu2.1.03100_001"/>
    <property type="gene ID" value="Aqu2.1.03100"/>
</dbReference>
<organism evidence="1">
    <name type="scientific">Amphimedon queenslandica</name>
    <name type="common">Sponge</name>
    <dbReference type="NCBI Taxonomy" id="400682"/>
    <lineage>
        <taxon>Eukaryota</taxon>
        <taxon>Metazoa</taxon>
        <taxon>Porifera</taxon>
        <taxon>Demospongiae</taxon>
        <taxon>Heteroscleromorpha</taxon>
        <taxon>Haplosclerida</taxon>
        <taxon>Niphatidae</taxon>
        <taxon>Amphimedon</taxon>
    </lineage>
</organism>
<accession>A0A1X7SM51</accession>
<protein>
    <submittedName>
        <fullName evidence="1">Uncharacterized protein</fullName>
    </submittedName>
</protein>
<name>A0A1X7SM51_AMPQE</name>
<dbReference type="InParanoid" id="A0A1X7SM51"/>
<proteinExistence type="predicted"/>